<evidence type="ECO:0000313" key="2">
    <source>
        <dbReference type="Proteomes" id="UP001162992"/>
    </source>
</evidence>
<keyword evidence="2" id="KW-1185">Reference proteome</keyword>
<reference evidence="2" key="1">
    <citation type="journal article" date="2024" name="Proc. Natl. Acad. Sci. U.S.A.">
        <title>Extraordinary preservation of gene collinearity over three hundred million years revealed in homosporous lycophytes.</title>
        <authorList>
            <person name="Li C."/>
            <person name="Wickell D."/>
            <person name="Kuo L.Y."/>
            <person name="Chen X."/>
            <person name="Nie B."/>
            <person name="Liao X."/>
            <person name="Peng D."/>
            <person name="Ji J."/>
            <person name="Jenkins J."/>
            <person name="Williams M."/>
            <person name="Shu S."/>
            <person name="Plott C."/>
            <person name="Barry K."/>
            <person name="Rajasekar S."/>
            <person name="Grimwood J."/>
            <person name="Han X."/>
            <person name="Sun S."/>
            <person name="Hou Z."/>
            <person name="He W."/>
            <person name="Dai G."/>
            <person name="Sun C."/>
            <person name="Schmutz J."/>
            <person name="Leebens-Mack J.H."/>
            <person name="Li F.W."/>
            <person name="Wang L."/>
        </authorList>
    </citation>
    <scope>NUCLEOTIDE SEQUENCE [LARGE SCALE GENOMIC DNA]</scope>
    <source>
        <strain evidence="2">cv. PW_Plant_1</strain>
    </source>
</reference>
<organism evidence="1 2">
    <name type="scientific">Diphasiastrum complanatum</name>
    <name type="common">Issler's clubmoss</name>
    <name type="synonym">Lycopodium complanatum</name>
    <dbReference type="NCBI Taxonomy" id="34168"/>
    <lineage>
        <taxon>Eukaryota</taxon>
        <taxon>Viridiplantae</taxon>
        <taxon>Streptophyta</taxon>
        <taxon>Embryophyta</taxon>
        <taxon>Tracheophyta</taxon>
        <taxon>Lycopodiopsida</taxon>
        <taxon>Lycopodiales</taxon>
        <taxon>Lycopodiaceae</taxon>
        <taxon>Lycopodioideae</taxon>
        <taxon>Diphasiastrum</taxon>
    </lineage>
</organism>
<proteinExistence type="predicted"/>
<protein>
    <submittedName>
        <fullName evidence="1">Uncharacterized protein</fullName>
    </submittedName>
</protein>
<accession>A0ACC2BAV5</accession>
<comment type="caution">
    <text evidence="1">The sequence shown here is derived from an EMBL/GenBank/DDBJ whole genome shotgun (WGS) entry which is preliminary data.</text>
</comment>
<evidence type="ECO:0000313" key="1">
    <source>
        <dbReference type="EMBL" id="KAJ7526554.1"/>
    </source>
</evidence>
<gene>
    <name evidence="1" type="ORF">O6H91_16G011900</name>
</gene>
<name>A0ACC2BAV5_DIPCM</name>
<sequence length="216" mass="24726">MGAGFHNLRLLHALIFKILGRPSEKMWPDFVNLPGVKWNFVGQPHNKLREKFPAISFAGRPMLSESGFDLLNGLLTYDPQKRITAEKALEHDWFQEVPLPKMKELMPTFPVRSEHDRRLKSSDPLEELRELELRQGCILSEKQLRSAHTWSGGVACPHKSDSHAHVWADTQAKGLINIFKKKLNCCNLNCEGFFAARVLRRTIHLSELNLFSIFAS</sequence>
<dbReference type="EMBL" id="CM055107">
    <property type="protein sequence ID" value="KAJ7526554.1"/>
    <property type="molecule type" value="Genomic_DNA"/>
</dbReference>
<dbReference type="Proteomes" id="UP001162992">
    <property type="component" value="Chromosome 16"/>
</dbReference>